<dbReference type="InterPro" id="IPR014710">
    <property type="entry name" value="RmlC-like_jellyroll"/>
</dbReference>
<dbReference type="OrthoDB" id="122936at2"/>
<dbReference type="EMBL" id="JZEX01000207">
    <property type="protein sequence ID" value="KKB06710.1"/>
    <property type="molecule type" value="Genomic_DNA"/>
</dbReference>
<gene>
    <name evidence="3" type="ORF">VE25_21320</name>
</gene>
<dbReference type="Proteomes" id="UP000033632">
    <property type="component" value="Unassembled WGS sequence"/>
</dbReference>
<dbReference type="PANTHER" id="PTHR35848">
    <property type="entry name" value="OXALATE-BINDING PROTEIN"/>
    <property type="match status" value="1"/>
</dbReference>
<dbReference type="RefSeq" id="WP_046110704.1">
    <property type="nucleotide sequence ID" value="NZ_JZEX01000207.1"/>
</dbReference>
<dbReference type="STRING" id="443610.VE25_21320"/>
<protein>
    <submittedName>
        <fullName evidence="3">Cupin</fullName>
    </submittedName>
</protein>
<dbReference type="PANTHER" id="PTHR35848:SF6">
    <property type="entry name" value="CUPIN TYPE-2 DOMAIN-CONTAINING PROTEIN"/>
    <property type="match status" value="1"/>
</dbReference>
<dbReference type="PATRIC" id="fig|443610.3.peg.3503"/>
<evidence type="ECO:0000313" key="4">
    <source>
        <dbReference type="Proteomes" id="UP000033632"/>
    </source>
</evidence>
<evidence type="ECO:0000259" key="2">
    <source>
        <dbReference type="Pfam" id="PF07883"/>
    </source>
</evidence>
<name>A0A0F5FDR3_9HYPH</name>
<accession>A0A0F5FDR3</accession>
<comment type="caution">
    <text evidence="3">The sequence shown here is derived from an EMBL/GenBank/DDBJ whole genome shotgun (WGS) entry which is preliminary data.</text>
</comment>
<proteinExistence type="predicted"/>
<dbReference type="AlphaFoldDB" id="A0A0F5FDR3"/>
<dbReference type="Gene3D" id="2.60.120.10">
    <property type="entry name" value="Jelly Rolls"/>
    <property type="match status" value="1"/>
</dbReference>
<dbReference type="SUPFAM" id="SSF51182">
    <property type="entry name" value="RmlC-like cupins"/>
    <property type="match status" value="1"/>
</dbReference>
<organism evidence="3 4">
    <name type="scientific">Devosia geojensis</name>
    <dbReference type="NCBI Taxonomy" id="443610"/>
    <lineage>
        <taxon>Bacteria</taxon>
        <taxon>Pseudomonadati</taxon>
        <taxon>Pseudomonadota</taxon>
        <taxon>Alphaproteobacteria</taxon>
        <taxon>Hyphomicrobiales</taxon>
        <taxon>Devosiaceae</taxon>
        <taxon>Devosia</taxon>
    </lineage>
</organism>
<keyword evidence="1" id="KW-0479">Metal-binding</keyword>
<dbReference type="InterPro" id="IPR013096">
    <property type="entry name" value="Cupin_2"/>
</dbReference>
<dbReference type="Pfam" id="PF07883">
    <property type="entry name" value="Cupin_2"/>
    <property type="match status" value="1"/>
</dbReference>
<evidence type="ECO:0000256" key="1">
    <source>
        <dbReference type="ARBA" id="ARBA00022723"/>
    </source>
</evidence>
<evidence type="ECO:0000313" key="3">
    <source>
        <dbReference type="EMBL" id="KKB06710.1"/>
    </source>
</evidence>
<dbReference type="InterPro" id="IPR011051">
    <property type="entry name" value="RmlC_Cupin_sf"/>
</dbReference>
<sequence length="123" mass="13408">MMHVLRAAERPPAKSRTIKFEGGEYGANVSFFAVDNDPGQGPGLHTHPYTEIWIVKEGRARIQAGTQVIEAGVNDIAIVPPNVPHGFKNIGEGRLEILCIHDAGTIEQTFVDEEENALYGTGR</sequence>
<reference evidence="3 4" key="1">
    <citation type="submission" date="2015-03" db="EMBL/GenBank/DDBJ databases">
        <authorList>
            <person name="Hassan Y.I."/>
            <person name="Lepp D."/>
            <person name="Li X.-Z."/>
            <person name="Zhou T."/>
        </authorList>
    </citation>
    <scope>NUCLEOTIDE SEQUENCE [LARGE SCALE GENOMIC DNA]</scope>
    <source>
        <strain evidence="3 4">BD-c194</strain>
    </source>
</reference>
<dbReference type="InterPro" id="IPR051610">
    <property type="entry name" value="GPI/OXD"/>
</dbReference>
<dbReference type="GO" id="GO:0046872">
    <property type="term" value="F:metal ion binding"/>
    <property type="evidence" value="ECO:0007669"/>
    <property type="project" value="UniProtKB-KW"/>
</dbReference>
<feature type="domain" description="Cupin type-2" evidence="2">
    <location>
        <begin position="37"/>
        <end position="100"/>
    </location>
</feature>
<keyword evidence="4" id="KW-1185">Reference proteome</keyword>